<feature type="disulfide bond" evidence="33">
    <location>
        <begin position="53"/>
        <end position="73"/>
    </location>
</feature>
<evidence type="ECO:0000256" key="25">
    <source>
        <dbReference type="ARBA" id="ARBA00023136"/>
    </source>
</evidence>
<proteinExistence type="inferred from homology"/>
<evidence type="ECO:0000313" key="38">
    <source>
        <dbReference type="EMBL" id="QIX06127.1"/>
    </source>
</evidence>
<feature type="transmembrane region" description="Helical" evidence="34">
    <location>
        <begin position="512"/>
        <end position="535"/>
    </location>
</feature>
<feature type="domain" description="Human immunodeficiency virus 1 envelope glycoprotein Gp120" evidence="36">
    <location>
        <begin position="148"/>
        <end position="511"/>
    </location>
</feature>
<evidence type="ECO:0000256" key="30">
    <source>
        <dbReference type="ARBA" id="ARBA00023288"/>
    </source>
</evidence>
<evidence type="ECO:0000256" key="21">
    <source>
        <dbReference type="ARBA" id="ARBA00022890"/>
    </source>
</evidence>
<keyword evidence="10 33" id="KW-1165">Clathrin-mediated endocytosis of virus by host</keyword>
<comment type="domain">
    <text evidence="33">Some of the most genetically diverse regions of the viral genome are present in Env. They are called variable regions 1 through 5 (V1 through V5). Coreceptor usage of gp120 is determined mainly by the primary structure of the third variable region (V3) in the outer domain of gp120. The sequence of V3 determines which coreceptor, CCR5 and/or CXCR4 (corresponding to R5/macrophage, X4/T cell and R5X4/T cell and macrophage tropism), is used to trigger the fusion potential of the Env complex, and hence which cells the virus can infect. Binding to CCR5 involves a region adjacent in addition to V3.</text>
</comment>
<keyword evidence="9 33" id="KW-1032">Host cell membrane</keyword>
<comment type="subunit">
    <text evidence="33">The mature envelope protein (Env) consists of a homotrimer of non-covalently associated gp120-gp41 heterodimers. The resulting complex protrudes from the virus surface as a spike. There seems to be as few as 10 spikes on the average virion. Surface protein gp120 interacts with host CD4, CCR5 and CXCR4. Gp120 also interacts with the C-type lectins CD209/DC-SIGN and CLEC4M/DC-SIGNR (collectively referred to as DC-SIGN(R)). Gp120 and gp41 interact with GalCer. Gp120 interacts with host ITGA4/ITGB7 complex; on CD4+ T-cells, this interaction results in rapid activation of integrin ITGAL/LFA-1, which facilitates efficient cell-to-cell spreading of HIV-1. Gp120 interacts with cell-associated heparan sulfate; this interaction increases virus infectivity on permissive cells and may be involved in infection of CD4- cells.</text>
</comment>
<feature type="disulfide bond" evidence="33">
    <location>
        <begin position="219"/>
        <end position="248"/>
    </location>
</feature>
<evidence type="ECO:0000256" key="22">
    <source>
        <dbReference type="ARBA" id="ARBA00022989"/>
    </source>
</evidence>
<dbReference type="InterPro" id="IPR000328">
    <property type="entry name" value="GP41-like"/>
</dbReference>
<feature type="region of interest" description="Disordered" evidence="35">
    <location>
        <begin position="719"/>
        <end position="743"/>
    </location>
</feature>
<keyword evidence="27 33" id="KW-1015">Disulfide bond</keyword>
<feature type="transmembrane region" description="Helical" evidence="34">
    <location>
        <begin position="678"/>
        <end position="705"/>
    </location>
</feature>
<dbReference type="GO" id="GO:1903908">
    <property type="term" value="P:positive regulation of plasma membrane raft polarization"/>
    <property type="evidence" value="ECO:0007669"/>
    <property type="project" value="UniProtKB-UniRule"/>
</dbReference>
<evidence type="ECO:0000256" key="14">
    <source>
        <dbReference type="ARBA" id="ARBA00022692"/>
    </source>
</evidence>
<feature type="chain" id="PRO_5042634961" description="Transmembrane protein gp41" evidence="33">
    <location>
        <begin position="512"/>
        <end position="856"/>
    </location>
</feature>
<evidence type="ECO:0000256" key="11">
    <source>
        <dbReference type="ARBA" id="ARBA00022581"/>
    </source>
</evidence>
<comment type="domain">
    <text evidence="33">The membrane proximal external region (MPER) present in gp41 is a tryptophan-rich region recognized by the antibodies 2F5, Z13, and 4E10. MPER seems to play a role in fusion.</text>
</comment>
<evidence type="ECO:0000256" key="20">
    <source>
        <dbReference type="ARBA" id="ARBA00022879"/>
    </source>
</evidence>
<dbReference type="GO" id="GO:0020002">
    <property type="term" value="C:host cell plasma membrane"/>
    <property type="evidence" value="ECO:0007669"/>
    <property type="project" value="UniProtKB-SubCell"/>
</dbReference>
<dbReference type="GO" id="GO:0075512">
    <property type="term" value="P:clathrin-dependent endocytosis of virus by host cell"/>
    <property type="evidence" value="ECO:0007669"/>
    <property type="project" value="UniProtKB-UniRule"/>
</dbReference>
<dbReference type="SUPFAM" id="SSF58069">
    <property type="entry name" value="Virus ectodomain"/>
    <property type="match status" value="1"/>
</dbReference>
<dbReference type="InterPro" id="IPR037527">
    <property type="entry name" value="Gp160"/>
</dbReference>
<dbReference type="GO" id="GO:0055036">
    <property type="term" value="C:virion membrane"/>
    <property type="evidence" value="ECO:0007669"/>
    <property type="project" value="UniProtKB-SubCell"/>
</dbReference>
<evidence type="ECO:0000256" key="28">
    <source>
        <dbReference type="ARBA" id="ARBA00023180"/>
    </source>
</evidence>
<feature type="site" description="Cleavage; by host furin" evidence="33">
    <location>
        <begin position="511"/>
        <end position="512"/>
    </location>
</feature>
<dbReference type="FunFam" id="2.170.40.20:FF:000001">
    <property type="entry name" value="Envelope glycoprotein gp160"/>
    <property type="match status" value="1"/>
</dbReference>
<evidence type="ECO:0000256" key="29">
    <source>
        <dbReference type="ARBA" id="ARBA00023280"/>
    </source>
</evidence>
<feature type="disulfide bond" evidence="33">
    <location>
        <begin position="229"/>
        <end position="240"/>
    </location>
</feature>
<evidence type="ECO:0000256" key="17">
    <source>
        <dbReference type="ARBA" id="ARBA00022804"/>
    </source>
</evidence>
<evidence type="ECO:0000256" key="27">
    <source>
        <dbReference type="ARBA" id="ARBA00023157"/>
    </source>
</evidence>
<protein>
    <recommendedName>
        <fullName evidence="33">Envelope glycoprotein gp160</fullName>
    </recommendedName>
    <alternativeName>
        <fullName evidence="33">Env polyprotein</fullName>
    </alternativeName>
    <component>
        <recommendedName>
            <fullName evidence="33">Surface protein gp120</fullName>
            <shortName evidence="33">SU</shortName>
        </recommendedName>
        <alternativeName>
            <fullName evidence="33">Glycoprotein 120</fullName>
            <shortName evidence="33">gp120</shortName>
        </alternativeName>
    </component>
    <component>
        <recommendedName>
            <fullName evidence="33">Transmembrane protein gp41</fullName>
            <shortName evidence="33">TM</shortName>
        </recommendedName>
        <alternativeName>
            <fullName evidence="33">Glycoprotein 41</fullName>
            <shortName evidence="33">gp41</shortName>
        </alternativeName>
    </component>
</protein>
<dbReference type="EMBL" id="MT121859">
    <property type="protein sequence ID" value="QIX06127.1"/>
    <property type="molecule type" value="Genomic_RNA"/>
</dbReference>
<evidence type="ECO:0000256" key="19">
    <source>
        <dbReference type="ARBA" id="ARBA00022870"/>
    </source>
</evidence>
<comment type="domain">
    <text evidence="33 34">The 17 amino acids long immunosuppressive region is present in many retroviral envelope proteins. Synthetic peptides derived from this relatively conserved sequence inhibit immune function in vitro and in vivo.</text>
</comment>
<keyword evidence="12 33" id="KW-1162">Viral penetration into host cytoplasm</keyword>
<comment type="subcellular location">
    <molecule>Transmembrane protein gp41</molecule>
    <subcellularLocation>
        <location evidence="33">Virion membrane</location>
        <topology evidence="33">Single-pass type I membrane protein</topology>
    </subcellularLocation>
    <subcellularLocation>
        <location evidence="33">Host cell membrane</location>
        <topology evidence="33">Single-pass type I membrane protein</topology>
    </subcellularLocation>
    <subcellularLocation>
        <location evidence="33">Host endosome membrane</location>
        <topology evidence="33">Single-pass type I membrane protein</topology>
    </subcellularLocation>
    <text evidence="33">It is probably concentrated at the site of budding and incorporated into the virions possibly by contacts between the cytoplasmic tail of Env and the N-terminus of Gag.</text>
</comment>
<comment type="caution">
    <text evidence="33 34">Lacks conserved residue(s) required for the propagation of feature annotation.</text>
</comment>
<dbReference type="InterPro" id="IPR036377">
    <property type="entry name" value="Gp120_core_sf"/>
</dbReference>
<comment type="PTM">
    <text evidence="33">Specific enzymatic cleavages in vivo yield mature proteins. Envelope glycoproteins are synthesized as a inactive precursor that is heavily N-glycosylated and processed likely by host cell furin in the Golgi to yield the mature SU and TM proteins. The cleavage site between SU and TM requires the minimal sequence [KR]-X-[KR]-R. About 2 of the 9 disulfide bonds of gp41 are reduced by P4HB/PDI, following binding to CD4 receptor.</text>
</comment>
<keyword evidence="14 33" id="KW-0812">Transmembrane</keyword>
<keyword evidence="23 33" id="KW-1039">Host endosome</keyword>
<comment type="function">
    <text evidence="33">Envelope glycoprotein gp160: Oligomerizes in the host endoplasmic reticulum into predominantly trimers. In a second time, gp160 transits in the host Golgi, where glycosylation is completed. The precursor is then proteolytically cleaved in the trans-Golgi and thereby activated by cellular furin or furin-like proteases to produce gp120 and gp41.</text>
</comment>
<evidence type="ECO:0000256" key="5">
    <source>
        <dbReference type="ARBA" id="ARBA00004578"/>
    </source>
</evidence>
<dbReference type="GO" id="GO:0005198">
    <property type="term" value="F:structural molecule activity"/>
    <property type="evidence" value="ECO:0007669"/>
    <property type="project" value="UniProtKB-UniRule"/>
</dbReference>
<evidence type="ECO:0000256" key="16">
    <source>
        <dbReference type="ARBA" id="ARBA00022729"/>
    </source>
</evidence>
<evidence type="ECO:0000256" key="1">
    <source>
        <dbReference type="ARBA" id="ARBA00004402"/>
    </source>
</evidence>
<dbReference type="InterPro" id="IPR000777">
    <property type="entry name" value="HIV1_Gp120"/>
</dbReference>
<evidence type="ECO:0000256" key="23">
    <source>
        <dbReference type="ARBA" id="ARBA00023046"/>
    </source>
</evidence>
<comment type="subcellular location">
    <subcellularLocation>
        <location evidence="3">Host cell membrane</location>
        <topology evidence="3">Peripheral membrane protein</topology>
    </subcellularLocation>
    <subcellularLocation>
        <location evidence="1">Host cell membrane</location>
        <topology evidence="1">Single-pass type I membrane protein</topology>
    </subcellularLocation>
    <subcellularLocation>
        <location evidence="2">Host endosome membrane</location>
        <topology evidence="2">Peripheral membrane protein</topology>
    </subcellularLocation>
    <subcellularLocation>
        <location evidence="5">Host endosome membrane</location>
        <topology evidence="5">Single-pass type I membrane protein</topology>
    </subcellularLocation>
    <subcellularLocation>
        <location evidence="6">Virion membrane</location>
        <topology evidence="6">Peripheral membrane protein</topology>
    </subcellularLocation>
    <subcellularLocation>
        <location evidence="4">Virion membrane</location>
        <topology evidence="4">Single-pass type I membrane protein</topology>
    </subcellularLocation>
</comment>
<sequence>MKVRGIRRNYQHLWRWGTMLLGMLMICSAAEKLWVTVYYGVPVWKEATTTLFCASDAKAYDTEVHNVWATHACVPTDPSPQEVDLVNVTENFNMWRNDMVEQMHEDIISLWDQSLQPCVKLTPLCVTLNCSDYWGSNSTTNRSEEMIAMKNCSFNVTTNIRDKKKNEYALFYKHDVVQIDNDTQNKTSYASYRITNCNTSVITQACPKVSFEPIPIHYCAPAGFAILKCRDKKFNGTGPCKNVSTVQCTHGIRPVVSTQLLLNGSLAEEEVVIRSENFTNNAKTIIVQLKEAVVINCTRPNNNTRKSIPIGPGRAFYATGDIIGDIRQVHCNLSRTTWNKTLGEIVTKLQEQELFKNKTIVFNQSSGGDPEIVMHSFNCGGEFFYCNTTKLFNSTWTSNGTLNSTEGNSTDDTITLQCRIKQIINMWQEVGKAMYAPPIRGQIRCTSNITGLLLTRDGGNNTNTTETFRPGGGDMRDNWRSELYKYKVVKIEPLGVAPTKARRRVVQREKRAVGIGALFLGFLGTAGSTMGAASLTLTVQARQLLSGIVQQQNNLLRAIEAQQHLLQLTVWGIKQLQARVLAVERYLRDQQLLGIWGCSGKLICTTSVPWNASWSNKSLNTIWDNMTWMEWEREIDNYTGLIYTLLEESQNQQEKNEQDLLELDKWASLWNWFDITNWLWYIKIFIMIVGGLIGLRIVFTVLSIVNRVRQGYSPLSFQIRPPVPRGPDRPEGIEEEGGEPDRDRSERLVTGFLALIWVDLRSLFLFSYHRLRDLLLIVTRIVELLGRRGWETLKYCWNLLQYWSQELKTSAVSLLDAIAIAVAEGTDRVIEVVQRAGRAVLHIPTRVRQGLERALV</sequence>
<evidence type="ECO:0000256" key="9">
    <source>
        <dbReference type="ARBA" id="ARBA00022511"/>
    </source>
</evidence>
<dbReference type="HAMAP" id="MF_04083">
    <property type="entry name" value="HIV_ENV"/>
    <property type="match status" value="1"/>
</dbReference>
<dbReference type="GO" id="GO:0019062">
    <property type="term" value="P:virion attachment to host cell"/>
    <property type="evidence" value="ECO:0007669"/>
    <property type="project" value="UniProtKB-UniRule"/>
</dbReference>
<evidence type="ECO:0000259" key="37">
    <source>
        <dbReference type="Pfam" id="PF00517"/>
    </source>
</evidence>
<evidence type="ECO:0000256" key="15">
    <source>
        <dbReference type="ARBA" id="ARBA00022703"/>
    </source>
</evidence>
<keyword evidence="18 33" id="KW-0946">Virion</keyword>
<dbReference type="Gene3D" id="2.170.40.20">
    <property type="entry name" value="Human immunodeficiency virus 1, Gp160, envelope glycoprotein"/>
    <property type="match status" value="2"/>
</dbReference>
<organism evidence="39">
    <name type="scientific">Human immunodeficiency virus type 1</name>
    <name type="common">HIV-1</name>
    <dbReference type="NCBI Taxonomy" id="11676"/>
    <lineage>
        <taxon>Viruses</taxon>
        <taxon>Riboviria</taxon>
        <taxon>Pararnavirae</taxon>
        <taxon>Artverviricota</taxon>
        <taxon>Revtraviricetes</taxon>
        <taxon>Ortervirales</taxon>
        <taxon>Retroviridae</taxon>
        <taxon>Orthoretrovirinae</taxon>
        <taxon>Lentivirus</taxon>
        <taxon>Lentivirus humimdef1</taxon>
    </lineage>
</organism>
<dbReference type="FunFam" id="1.20.5.490:FF:000001">
    <property type="entry name" value="Envelope glycoprotein gp160"/>
    <property type="match status" value="1"/>
</dbReference>
<evidence type="ECO:0000256" key="34">
    <source>
        <dbReference type="RuleBase" id="RU363095"/>
    </source>
</evidence>
<organismHost>
    <name type="scientific">Homo sapiens</name>
    <name type="common">Human</name>
    <dbReference type="NCBI Taxonomy" id="9606"/>
</organismHost>
<evidence type="ECO:0000256" key="13">
    <source>
        <dbReference type="ARBA" id="ARBA00022685"/>
    </source>
</evidence>
<dbReference type="GO" id="GO:0039654">
    <property type="term" value="P:fusion of virus membrane with host endosome membrane"/>
    <property type="evidence" value="ECO:0007669"/>
    <property type="project" value="UniProtKB-UniRule"/>
</dbReference>
<comment type="PTM">
    <text evidence="33">Palmitoylation of the transmembrane protein and of Env polyprotein (prior to its proteolytic cleavage) is essential for their association with host cell membrane lipid rafts. Palmitoylation is therefore required for envelope trafficking to classical lipid rafts, but not for viral replication.</text>
</comment>
<evidence type="ECO:0000256" key="24">
    <source>
        <dbReference type="ARBA" id="ARBA00023054"/>
    </source>
</evidence>
<dbReference type="Pfam" id="PF00516">
    <property type="entry name" value="GP120"/>
    <property type="match status" value="2"/>
</dbReference>
<evidence type="ECO:0000256" key="26">
    <source>
        <dbReference type="ARBA" id="ARBA00023139"/>
    </source>
</evidence>
<keyword evidence="29 33" id="KW-0899">Viral immunoevasion</keyword>
<keyword evidence="20 33" id="KW-0261">Viral envelope protein</keyword>
<dbReference type="SUPFAM" id="SSF56502">
    <property type="entry name" value="gp120 core"/>
    <property type="match status" value="2"/>
</dbReference>
<comment type="function">
    <text evidence="33">Transmembrane protein gp41: Acts as a class I viral fusion protein. Under the current model, the protein has at least 3 conformational states: pre-fusion native state, pre-hairpin intermediate state, and post-fusion hairpin state. During fusion of viral and target intracellular membranes, the coiled coil regions (heptad repeats) assume a trimer-of-hairpins structure, positioning the fusion peptide in close proximity to the C-terminal region of the ectodomain. The formation of this structure appears to drive apposition and subsequent fusion of viral and target cell membranes. Complete fusion occurs in host cell endosomes and is dynamin-dependent, however some lipid transfer might occur at the plasma membrane. The virus undergoes clathrin-dependent internalization long before endosomal fusion, thus minimizing the surface exposure of conserved viral epitopes during fusion and reducing the efficacy of inhibitors targeting these epitopes. Membranes fusion leads to delivery of the nucleocapsid into the cytoplasm.</text>
</comment>
<dbReference type="Pfam" id="PF00517">
    <property type="entry name" value="GP41"/>
    <property type="match status" value="1"/>
</dbReference>
<evidence type="ECO:0000256" key="10">
    <source>
        <dbReference type="ARBA" id="ARBA00022570"/>
    </source>
</evidence>
<keyword evidence="19 33" id="KW-1043">Host membrane</keyword>
<evidence type="ECO:0000256" key="31">
    <source>
        <dbReference type="ARBA" id="ARBA00023296"/>
    </source>
</evidence>
<feature type="coiled-coil region" evidence="33">
    <location>
        <begin position="633"/>
        <end position="667"/>
    </location>
</feature>
<evidence type="ECO:0000256" key="33">
    <source>
        <dbReference type="HAMAP-Rule" id="MF_04083"/>
    </source>
</evidence>
<dbReference type="GO" id="GO:0016020">
    <property type="term" value="C:membrane"/>
    <property type="evidence" value="ECO:0007669"/>
    <property type="project" value="UniProtKB-UniRule"/>
</dbReference>
<evidence type="ECO:0000259" key="36">
    <source>
        <dbReference type="Pfam" id="PF00516"/>
    </source>
</evidence>
<keyword evidence="25 33" id="KW-0472">Membrane</keyword>
<keyword evidence="22 33" id="KW-1133">Transmembrane helix</keyword>
<evidence type="ECO:0000256" key="3">
    <source>
        <dbReference type="ARBA" id="ARBA00004505"/>
    </source>
</evidence>
<evidence type="ECO:0000256" key="2">
    <source>
        <dbReference type="ARBA" id="ARBA00004433"/>
    </source>
</evidence>
<comment type="subunit">
    <text evidence="32">The mature envelope protein (Env) consists of a homotrimer of non-covalently associated gp120-gp41 heterodimers. The resulting complex protrudes from the virus surface as a spike. There seems to be as few as 10 spikes on the average virion. Interacts with host CD4, CCR5 and CXCR4. Gp120 also interacts with the C-type lectins CD209/DC-SIGN and CLEC4M/DC-SIGNR (collectively referred to as DC-SIGN(R)). Gp120 and gp41 interact with GalCer. Gp120 interacts with host ITGA4/ITGB7 complex; on CD4+ T-cells, this interaction results in rapid activation of integrin ITGAL/LFA-1, which facilitates efficient cell-to-cell spreading of HIV-1. Gp120 interacts with cell-associated heparan sulfate; this interaction increases virus infectivity on permissive cells and may be involved in infection of CD4- cells.</text>
</comment>
<dbReference type="GO" id="GO:0044175">
    <property type="term" value="C:host cell endosome membrane"/>
    <property type="evidence" value="ECO:0007669"/>
    <property type="project" value="UniProtKB-SubCell"/>
</dbReference>
<keyword evidence="28 33" id="KW-0325">Glycoprotein</keyword>
<feature type="region of interest" description="CD4-binding loop" evidence="33">
    <location>
        <begin position="365"/>
        <end position="375"/>
    </location>
</feature>
<dbReference type="FunFam" id="1.10.287.210:FF:000001">
    <property type="entry name" value="Envelope glycoprotein gp160"/>
    <property type="match status" value="1"/>
</dbReference>
<comment type="subcellular location">
    <molecule>Surface protein gp120</molecule>
    <subcellularLocation>
        <location evidence="33">Virion membrane</location>
        <topology evidence="33">Peripheral membrane protein</topology>
    </subcellularLocation>
    <subcellularLocation>
        <location evidence="33">Host cell membrane</location>
        <topology evidence="33">Peripheral membrane protein</topology>
    </subcellularLocation>
    <subcellularLocation>
        <location evidence="33">Host endosome membrane</location>
        <topology evidence="33">Single-pass type I membrane protein</topology>
    </subcellularLocation>
    <text evidence="33">The surface protein is not anchored to the viral envelope, but associates with the extravirion surface through its binding to TM. It is probably concentrated at the site of budding and incorporated into the virions possibly by contacts between the cytoplasmic tail of Env and the N-terminus of Gag.</text>
</comment>
<dbReference type="Gene3D" id="1.10.287.210">
    <property type="match status" value="1"/>
</dbReference>
<evidence type="ECO:0000313" key="39">
    <source>
        <dbReference type="EMBL" id="QIX06142.1"/>
    </source>
</evidence>
<evidence type="ECO:0000256" key="7">
    <source>
        <dbReference type="ARBA" id="ARBA00022506"/>
    </source>
</evidence>
<dbReference type="GO" id="GO:0019064">
    <property type="term" value="P:fusion of virus membrane with host plasma membrane"/>
    <property type="evidence" value="ECO:0007669"/>
    <property type="project" value="UniProtKB-UniRule"/>
</dbReference>
<evidence type="ECO:0000256" key="12">
    <source>
        <dbReference type="ARBA" id="ARBA00022595"/>
    </source>
</evidence>
<keyword evidence="15 33" id="KW-0053">Apoptosis</keyword>
<dbReference type="EMBL" id="MT121863">
    <property type="protein sequence ID" value="QIX06142.1"/>
    <property type="molecule type" value="Genomic_RNA"/>
</dbReference>
<reference evidence="39" key="1">
    <citation type="journal article" date="2020" name="J. Clin. Invest.">
        <title>Neutralizing antibody VRC01 failed to select for HIV-1 mutations upon viral rebound.</title>
        <authorList>
            <person name="Cale E.M."/>
            <person name="Bai H."/>
            <person name="Bose M."/>
            <person name="Messina M.A."/>
            <person name="Colby D."/>
            <person name="Sanders-Buell E."/>
            <person name="Dearlove B.L."/>
            <person name="Li Y."/>
            <person name="Engeman E."/>
            <person name="Silas D."/>
            <person name="O'Sullivan A.M."/>
            <person name="Mann B."/>
            <person name="Pinyakorn S."/>
            <person name="Intasan J."/>
            <person name="Benjapornpong K."/>
            <person name="Sacdalan C."/>
            <person name="Kroon E."/>
            <person name="Phanuphak N."/>
            <person name="Gramzinski R."/>
            <person name="Vasan S."/>
            <person name="Robb M.L."/>
            <person name="Michael N.L."/>
            <person name="Lynch R.M."/>
            <person name="Bailer R."/>
            <person name="Pagliuzza A."/>
            <person name="Chomont N."/>
            <person name="Pegu A."/>
            <person name="Doria-Rose N.A."/>
            <person name="Trautmann L."/>
            <person name="Crowell T.A."/>
            <person name="Mascola J."/>
            <person name="Ananworanich J."/>
            <person name="Tovanabutra S."/>
            <person name="Rolland M."/>
        </authorList>
    </citation>
    <scope>NUCLEOTIDE SEQUENCE</scope>
    <source>
        <strain evidence="38">8409P00b</strain>
        <strain evidence="39">8409P00f</strain>
    </source>
</reference>
<feature type="topological domain" description="Cytoplasmic" evidence="33">
    <location>
        <begin position="706"/>
        <end position="856"/>
    </location>
</feature>
<dbReference type="GO" id="GO:0052031">
    <property type="term" value="P:symbiont-mediated perturbation of host defense response"/>
    <property type="evidence" value="ECO:0007669"/>
    <property type="project" value="UniProtKB-UniRule"/>
</dbReference>
<feature type="region of interest" description="Fusion peptide" evidence="33">
    <location>
        <begin position="512"/>
        <end position="532"/>
    </location>
</feature>
<feature type="region of interest" description="Immunosuppression" evidence="33">
    <location>
        <begin position="574"/>
        <end position="592"/>
    </location>
</feature>
<comment type="domain">
    <text evidence="33">The YXXL motif is involved in determining the exact site of viral release at the surface of infected mononuclear cells and promotes endocytosis. YXXL and di-leucine endocytosis motifs interact directly or indirectly with the clathrin adapter complexes, opperate independently, and their activities are not additive.</text>
</comment>
<evidence type="ECO:0000256" key="6">
    <source>
        <dbReference type="ARBA" id="ARBA00004650"/>
    </source>
</evidence>
<comment type="miscellaneous">
    <text evidence="33">Inhibitors targeting HIV-1 viral envelope proteins are used as antiretroviral drugs. Attachment of virions to the cell surface via non-specific interactions and CD4 binding can be blocked by inhibitors that include cyanovirin-N, cyclotriazadisulfonamide analogs, PRO 2000, TNX 355 and PRO 542. In addition, BMS 806 can block CD4-induced conformational changes. Env interactions with the coreceptor molecules can be targeted by CCR5 antagonists including SCH-D, maraviroc (UK 427857) and aplaviroc (GW 873140), and the CXCR4 antagonist AMD 070. Fusion of viral and cellular membranes can be inhibited by peptides such as enfuvirtide and tifuvirtide (T 1249). Resistance to inhibitors associated with mutations in Env are observed. Most of the time, single mutations confer only a modest reduction in drug susceptibility. Combination of several mutations is usually required to develop a high-level drug resistance.</text>
</comment>
<feature type="disulfide bond" evidence="33">
    <location>
        <begin position="598"/>
        <end position="604"/>
    </location>
</feature>
<comment type="domain">
    <text evidence="33">The CD4-binding region is targeted by the antibody b12.</text>
</comment>
<dbReference type="GO" id="GO:0019031">
    <property type="term" value="C:viral envelope"/>
    <property type="evidence" value="ECO:0007669"/>
    <property type="project" value="UniProtKB-KW"/>
</dbReference>
<feature type="short sequence motif" description="YXXL motif; contains endocytosis signal" evidence="33">
    <location>
        <begin position="712"/>
        <end position="715"/>
    </location>
</feature>
<dbReference type="CDD" id="cd09909">
    <property type="entry name" value="HIV-1-like_HR1-HR2"/>
    <property type="match status" value="1"/>
</dbReference>
<keyword evidence="16 33" id="KW-0732">Signal</keyword>
<feature type="chain" id="PRO_5042634960" description="Envelope glycoprotein gp160" evidence="33">
    <location>
        <begin position="32"/>
        <end position="856"/>
    </location>
</feature>
<evidence type="ECO:0000256" key="4">
    <source>
        <dbReference type="ARBA" id="ARBA00004563"/>
    </source>
</evidence>
<feature type="region of interest" description="V5" evidence="33">
    <location>
        <begin position="461"/>
        <end position="471"/>
    </location>
</feature>
<gene>
    <name evidence="33 39" type="primary">env</name>
</gene>
<keyword evidence="24 33" id="KW-0175">Coiled coil</keyword>
<keyword evidence="21 33" id="KW-1164">Virus endocytosis by host</keyword>
<dbReference type="GO" id="GO:0019082">
    <property type="term" value="P:viral protein processing"/>
    <property type="evidence" value="ECO:0007669"/>
    <property type="project" value="UniProtKB-UniRule"/>
</dbReference>
<feature type="domain" description="Retroviral envelope protein GP41-like" evidence="37">
    <location>
        <begin position="530"/>
        <end position="718"/>
    </location>
</feature>
<keyword evidence="30 33" id="KW-0449">Lipoprotein</keyword>
<dbReference type="FunFam" id="2.170.40.20:FF:000003">
    <property type="entry name" value="Envelope glycoprotein gp160"/>
    <property type="match status" value="1"/>
</dbReference>
<feature type="region of interest" description="MPER; binding to GalCer" evidence="33">
    <location>
        <begin position="662"/>
        <end position="683"/>
    </location>
</feature>
<keyword evidence="26 33" id="KW-0564">Palmitate</keyword>
<evidence type="ECO:0000256" key="35">
    <source>
        <dbReference type="SAM" id="MobiDB-lite"/>
    </source>
</evidence>
<reference evidence="39" key="2">
    <citation type="submission" date="2020-02" db="EMBL/GenBank/DDBJ databases">
        <authorList>
            <person name="Cale E."/>
            <person name="Bai H."/>
            <person name="Bose M."/>
            <person name="Messina M."/>
            <person name="Colby D."/>
            <person name="Sanders-Buell E."/>
            <person name="Dearlove B."/>
            <person name="Li Y."/>
            <person name="Engeman E."/>
            <person name="Silas D."/>
            <person name="O'Sullivan A.M."/>
            <person name="Pinyakorn S."/>
            <person name="Intasan J."/>
            <person name="Benjapornpong K."/>
            <person name="Sacdalan C."/>
            <person name="Kroon E."/>
            <person name="Phanuphak N."/>
            <person name="Gramzinski R."/>
            <person name="Vasan S."/>
            <person name="Robb M."/>
            <person name="Michael N."/>
            <person name="Pegu A."/>
            <person name="Lynch R."/>
            <person name="Doria-Rose N."/>
            <person name="Crowell T."/>
            <person name="Mascola J."/>
            <person name="Ananworanich J."/>
            <person name="Tovanabutra S."/>
            <person name="Rolland M."/>
        </authorList>
    </citation>
    <scope>NUCLEOTIDE SEQUENCE</scope>
    <source>
        <strain evidence="38">8409P00b</strain>
        <strain evidence="39">8409P00f</strain>
    </source>
</reference>
<comment type="miscellaneous">
    <text evidence="33">HIV-1 lineages are divided in three main groups, M (for Major), O (for Outlier), and N (for New, or Non-M, Non-O). The vast majority of strains found worldwide belong to the group M. Group O seems to be endemic to and largely confined to Cameroon and neighboring countries in West Central Africa, where these viruses represent a small minority of HIV-1 strains. The group N is represented by a limited number of isolates from Cameroonian persons. The group M is further subdivided in 9 clades or subtypes (A to D, F to H, J and K).</text>
</comment>
<evidence type="ECO:0000256" key="18">
    <source>
        <dbReference type="ARBA" id="ARBA00022844"/>
    </source>
</evidence>
<name>A0A6H0YFS0_HV1</name>
<dbReference type="GO" id="GO:1903911">
    <property type="term" value="P:positive regulation of receptor clustering"/>
    <property type="evidence" value="ECO:0007669"/>
    <property type="project" value="UniProtKB-UniRule"/>
</dbReference>
<keyword evidence="13 33" id="KW-0165">Cleavage on pair of basic residues</keyword>
<keyword evidence="8 33" id="KW-1170">Fusion of virus membrane with host endosomal membrane</keyword>
<feature type="domain" description="Human immunodeficiency virus 1 envelope glycoprotein Gp120" evidence="36">
    <location>
        <begin position="33"/>
        <end position="141"/>
    </location>
</feature>
<comment type="similarity">
    <text evidence="33">Belongs to the HIV-1 env protein family.</text>
</comment>
<accession>A0A6H0YFS0</accession>
<comment type="function">
    <text evidence="33">Surface protein gp120: Attaches the virus to the host lymphoid cell by binding to the primary receptor CD4. This interaction induces a structural rearrangement creating a high affinity binding site for a chemokine coreceptor like CXCR4 and/or CCR5. Acts as a ligand for CD209/DC-SIGN and CLEC4M/DC-SIGNR, which are respectively found on dendritic cells (DCs), and on endothelial cells of liver sinusoids and lymph node sinuses. These interactions allow capture of viral particles at mucosal surfaces by these cells and subsequent transmission to permissive cells. HIV subverts the migration properties of dendritic cells to gain access to CD4+ T-cells in lymph nodes. Virus transmission to permissive T-cells occurs either in trans (without DCs infection, through viral capture and transmission), or in cis (following DCs productive infection, through the usual CD4-gp120 interaction), thereby inducing a robust infection. In trans infection, bound virions remain infectious over days and it is proposed that they are not degraded, but protected in non-lysosomal acidic organelles within the DCs close to the cell membrane thus contributing to the viral infectious potential during DCs' migration from the periphery to the lymphoid tissues. On arrival at lymphoid tissues, intact virions recycle back to DCs' cell surface allowing virus transmission to CD4+ T-cells.</text>
</comment>
<keyword evidence="7 33" id="KW-1168">Fusion of virus membrane with host membrane</keyword>
<evidence type="ECO:0000256" key="32">
    <source>
        <dbReference type="ARBA" id="ARBA00062028"/>
    </source>
</evidence>
<comment type="PTM">
    <text evidence="33">Highly glycosylated by host. The high number of glycan on the protein is reffered to as 'glycan shield' because it contributes to hide protein sequence from adaptive immune system.</text>
</comment>
<dbReference type="Gene3D" id="1.20.5.490">
    <property type="entry name" value="Single helix bin"/>
    <property type="match status" value="1"/>
</dbReference>
<keyword evidence="17 33" id="KW-1161">Viral attachment to host cell</keyword>
<keyword evidence="11 33" id="KW-0945">Host-virus interaction</keyword>
<keyword evidence="31 33" id="KW-1160">Virus entry into host cell</keyword>
<evidence type="ECO:0000256" key="8">
    <source>
        <dbReference type="ARBA" id="ARBA00022510"/>
    </source>
</evidence>